<organism evidence="2 3">
    <name type="scientific">Gemmatimonas phototrophica</name>
    <dbReference type="NCBI Taxonomy" id="1379270"/>
    <lineage>
        <taxon>Bacteria</taxon>
        <taxon>Pseudomonadati</taxon>
        <taxon>Gemmatimonadota</taxon>
        <taxon>Gemmatimonadia</taxon>
        <taxon>Gemmatimonadales</taxon>
        <taxon>Gemmatimonadaceae</taxon>
        <taxon>Gemmatimonas</taxon>
    </lineage>
</organism>
<gene>
    <name evidence="2" type="ORF">GEMMAAP_11130</name>
</gene>
<keyword evidence="1" id="KW-0472">Membrane</keyword>
<reference evidence="2 3" key="2">
    <citation type="journal article" date="2016" name="Environ. Microbiol. Rep.">
        <title>Metagenomic evidence for the presence of phototrophic Gemmatimonadetes bacteria in diverse environments.</title>
        <authorList>
            <person name="Zeng Y."/>
            <person name="Baumbach J."/>
            <person name="Barbosa E.G."/>
            <person name="Azevedo V."/>
            <person name="Zhang C."/>
            <person name="Koblizek M."/>
        </authorList>
    </citation>
    <scope>NUCLEOTIDE SEQUENCE [LARGE SCALE GENOMIC DNA]</scope>
    <source>
        <strain evidence="2 3">AP64</strain>
    </source>
</reference>
<keyword evidence="1" id="KW-1133">Transmembrane helix</keyword>
<evidence type="ECO:0000313" key="2">
    <source>
        <dbReference type="EMBL" id="AMW05215.1"/>
    </source>
</evidence>
<dbReference type="Proteomes" id="UP000076404">
    <property type="component" value="Chromosome"/>
</dbReference>
<dbReference type="STRING" id="1379270.GEMMAAP_11130"/>
<dbReference type="eggNOG" id="ENOG50328UI">
    <property type="taxonomic scope" value="Bacteria"/>
</dbReference>
<evidence type="ECO:0000256" key="1">
    <source>
        <dbReference type="SAM" id="Phobius"/>
    </source>
</evidence>
<keyword evidence="3" id="KW-1185">Reference proteome</keyword>
<dbReference type="KEGG" id="gph:GEMMAAP_11130"/>
<sequence length="114" mass="12543">MTVRDAGRVAGVQREITMPMSDDIFPPYRPPDWYPLQRALASVFGIAAVEATAAFWFIGFVAGPAGVGELRVYEHSATRRSLALDAAGSAYRWFDEMGSYVRVDDEEALVEALV</sequence>
<protein>
    <submittedName>
        <fullName evidence="2">Uncharacterized protein</fullName>
    </submittedName>
</protein>
<dbReference type="EMBL" id="CP011454">
    <property type="protein sequence ID" value="AMW05215.1"/>
    <property type="molecule type" value="Genomic_DNA"/>
</dbReference>
<feature type="transmembrane region" description="Helical" evidence="1">
    <location>
        <begin position="39"/>
        <end position="62"/>
    </location>
</feature>
<reference evidence="2 3" key="1">
    <citation type="journal article" date="2014" name="Proc. Natl. Acad. Sci. U.S.A.">
        <title>Functional type 2 photosynthetic reaction centers found in the rare bacterial phylum Gemmatimonadetes.</title>
        <authorList>
            <person name="Zeng Y."/>
            <person name="Feng F."/>
            <person name="Medova H."/>
            <person name="Dean J."/>
            <person name="Koblizek M."/>
        </authorList>
    </citation>
    <scope>NUCLEOTIDE SEQUENCE [LARGE SCALE GENOMIC DNA]</scope>
    <source>
        <strain evidence="2 3">AP64</strain>
    </source>
</reference>
<evidence type="ECO:0000313" key="3">
    <source>
        <dbReference type="Proteomes" id="UP000076404"/>
    </source>
</evidence>
<dbReference type="AlphaFoldDB" id="A0A143BKU5"/>
<keyword evidence="1" id="KW-0812">Transmembrane</keyword>
<proteinExistence type="predicted"/>
<accession>A0A143BKU5</accession>
<name>A0A143BKU5_9BACT</name>